<dbReference type="PROSITE" id="PS00045">
    <property type="entry name" value="HISTONE_LIKE"/>
    <property type="match status" value="1"/>
</dbReference>
<dbReference type="GO" id="GO:1990178">
    <property type="term" value="C:HU-DNA complex"/>
    <property type="evidence" value="ECO:0007669"/>
    <property type="project" value="UniProtKB-ARBA"/>
</dbReference>
<accession>A0A0R2JEJ0</accession>
<reference evidence="7 8" key="1">
    <citation type="journal article" date="2015" name="Genome Announc.">
        <title>Expanding the biotechnology potential of lactobacilli through comparative genomics of 213 strains and associated genera.</title>
        <authorList>
            <person name="Sun Z."/>
            <person name="Harris H.M."/>
            <person name="McCann A."/>
            <person name="Guo C."/>
            <person name="Argimon S."/>
            <person name="Zhang W."/>
            <person name="Yang X."/>
            <person name="Jeffery I.B."/>
            <person name="Cooney J.C."/>
            <person name="Kagawa T.F."/>
            <person name="Liu W."/>
            <person name="Song Y."/>
            <person name="Salvetti E."/>
            <person name="Wrobel A."/>
            <person name="Rasinkangas P."/>
            <person name="Parkhill J."/>
            <person name="Rea M.C."/>
            <person name="O'Sullivan O."/>
            <person name="Ritari J."/>
            <person name="Douillard F.P."/>
            <person name="Paul Ross R."/>
            <person name="Yang R."/>
            <person name="Briner A.E."/>
            <person name="Felis G.E."/>
            <person name="de Vos W.M."/>
            <person name="Barrangou R."/>
            <person name="Klaenhammer T.R."/>
            <person name="Caufield P.W."/>
            <person name="Cui Y."/>
            <person name="Zhang H."/>
            <person name="O'Toole P.W."/>
        </authorList>
    </citation>
    <scope>NUCLEOTIDE SEQUENCE [LARGE SCALE GENOMIC DNA]</scope>
    <source>
        <strain evidence="7 8">DSM 20593</strain>
    </source>
</reference>
<organism evidence="7 8">
    <name type="scientific">Weissella kandleri</name>
    <dbReference type="NCBI Taxonomy" id="1616"/>
    <lineage>
        <taxon>Bacteria</taxon>
        <taxon>Bacillati</taxon>
        <taxon>Bacillota</taxon>
        <taxon>Bacilli</taxon>
        <taxon>Lactobacillales</taxon>
        <taxon>Lactobacillaceae</taxon>
        <taxon>Weissella</taxon>
    </lineage>
</organism>
<evidence type="ECO:0000313" key="7">
    <source>
        <dbReference type="EMBL" id="KRN75795.1"/>
    </source>
</evidence>
<dbReference type="RefSeq" id="WP_057753762.1">
    <property type="nucleotide sequence ID" value="NZ_JBJJNY010000002.1"/>
</dbReference>
<dbReference type="InterPro" id="IPR020816">
    <property type="entry name" value="Histone-like_DNA-bd_CS"/>
</dbReference>
<dbReference type="PANTHER" id="PTHR33175">
    <property type="entry name" value="DNA-BINDING PROTEIN HU"/>
    <property type="match status" value="1"/>
</dbReference>
<comment type="caution">
    <text evidence="7">The sequence shown here is derived from an EMBL/GenBank/DDBJ whole genome shotgun (WGS) entry which is preliminary data.</text>
</comment>
<evidence type="ECO:0000256" key="2">
    <source>
        <dbReference type="ARBA" id="ARBA00021922"/>
    </source>
</evidence>
<dbReference type="PANTHER" id="PTHR33175:SF3">
    <property type="entry name" value="DNA-BINDING PROTEIN HU-BETA"/>
    <property type="match status" value="1"/>
</dbReference>
<name>A0A0R2JEJ0_9LACO</name>
<dbReference type="SUPFAM" id="SSF47729">
    <property type="entry name" value="IHF-like DNA-binding proteins"/>
    <property type="match status" value="1"/>
</dbReference>
<dbReference type="PATRIC" id="fig|1616.3.peg.299"/>
<evidence type="ECO:0000256" key="1">
    <source>
        <dbReference type="ARBA" id="ARBA00010529"/>
    </source>
</evidence>
<keyword evidence="4" id="KW-0238">DNA-binding</keyword>
<dbReference type="GO" id="GO:0005829">
    <property type="term" value="C:cytosol"/>
    <property type="evidence" value="ECO:0007669"/>
    <property type="project" value="TreeGrafter"/>
</dbReference>
<dbReference type="GO" id="GO:0030527">
    <property type="term" value="F:structural constituent of chromatin"/>
    <property type="evidence" value="ECO:0007669"/>
    <property type="project" value="InterPro"/>
</dbReference>
<evidence type="ECO:0000256" key="4">
    <source>
        <dbReference type="ARBA" id="ARBA00023125"/>
    </source>
</evidence>
<evidence type="ECO:0000313" key="8">
    <source>
        <dbReference type="Proteomes" id="UP000051655"/>
    </source>
</evidence>
<keyword evidence="3" id="KW-0226">DNA condensation</keyword>
<dbReference type="Pfam" id="PF00216">
    <property type="entry name" value="Bac_DNA_binding"/>
    <property type="match status" value="1"/>
</dbReference>
<keyword evidence="8" id="KW-1185">Reference proteome</keyword>
<dbReference type="SMART" id="SM00411">
    <property type="entry name" value="BHL"/>
    <property type="match status" value="1"/>
</dbReference>
<dbReference type="GO" id="GO:0003677">
    <property type="term" value="F:DNA binding"/>
    <property type="evidence" value="ECO:0007669"/>
    <property type="project" value="UniProtKB-KW"/>
</dbReference>
<evidence type="ECO:0000256" key="3">
    <source>
        <dbReference type="ARBA" id="ARBA00023067"/>
    </source>
</evidence>
<dbReference type="InterPro" id="IPR010992">
    <property type="entry name" value="IHF-like_DNA-bd_dom_sf"/>
</dbReference>
<feature type="region of interest" description="Disordered" evidence="6">
    <location>
        <begin position="56"/>
        <end position="90"/>
    </location>
</feature>
<sequence>MANKQDLINKVAEAGFSKKDATTAVDATFAAIQEELSAGEKVQLIGFGTFEVRTRAARKGRNPRTNDEIDIPASKVPAFKPGKGLKDAVK</sequence>
<comment type="similarity">
    <text evidence="1 5">Belongs to the bacterial histone-like protein family.</text>
</comment>
<dbReference type="EMBL" id="JQBP01000001">
    <property type="protein sequence ID" value="KRN75795.1"/>
    <property type="molecule type" value="Genomic_DNA"/>
</dbReference>
<dbReference type="PRINTS" id="PR01727">
    <property type="entry name" value="DNABINDINGHU"/>
</dbReference>
<evidence type="ECO:0000256" key="6">
    <source>
        <dbReference type="SAM" id="MobiDB-lite"/>
    </source>
</evidence>
<dbReference type="GO" id="GO:0006270">
    <property type="term" value="P:DNA replication initiation"/>
    <property type="evidence" value="ECO:0007669"/>
    <property type="project" value="UniProtKB-ARBA"/>
</dbReference>
<protein>
    <recommendedName>
        <fullName evidence="2">DNA-binding protein HU</fullName>
    </recommendedName>
</protein>
<dbReference type="Gene3D" id="4.10.520.10">
    <property type="entry name" value="IHF-like DNA-binding proteins"/>
    <property type="match status" value="1"/>
</dbReference>
<dbReference type="FunFam" id="4.10.520.10:FF:000001">
    <property type="entry name" value="DNA-binding protein HU"/>
    <property type="match status" value="1"/>
</dbReference>
<dbReference type="GO" id="GO:0042802">
    <property type="term" value="F:identical protein binding"/>
    <property type="evidence" value="ECO:0007669"/>
    <property type="project" value="UniProtKB-ARBA"/>
</dbReference>
<dbReference type="GO" id="GO:0010467">
    <property type="term" value="P:gene expression"/>
    <property type="evidence" value="ECO:0007669"/>
    <property type="project" value="UniProtKB-ARBA"/>
</dbReference>
<proteinExistence type="inferred from homology"/>
<evidence type="ECO:0000256" key="5">
    <source>
        <dbReference type="RuleBase" id="RU003939"/>
    </source>
</evidence>
<dbReference type="GO" id="GO:0030261">
    <property type="term" value="P:chromosome condensation"/>
    <property type="evidence" value="ECO:0007669"/>
    <property type="project" value="UniProtKB-KW"/>
</dbReference>
<dbReference type="Proteomes" id="UP000051655">
    <property type="component" value="Unassembled WGS sequence"/>
</dbReference>
<dbReference type="GO" id="GO:1990103">
    <property type="term" value="C:DnaA-HU complex"/>
    <property type="evidence" value="ECO:0007669"/>
    <property type="project" value="UniProtKB-ARBA"/>
</dbReference>
<gene>
    <name evidence="7" type="ORF">IV73_GL000294</name>
</gene>
<dbReference type="STRING" id="1616.IV73_GL000294"/>
<dbReference type="OrthoDB" id="9799835at2"/>
<dbReference type="InterPro" id="IPR000119">
    <property type="entry name" value="Hist_DNA-bd"/>
</dbReference>
<dbReference type="AlphaFoldDB" id="A0A0R2JEJ0"/>
<dbReference type="CDD" id="cd13831">
    <property type="entry name" value="HU"/>
    <property type="match status" value="1"/>
</dbReference>